<dbReference type="Pfam" id="PF15585">
    <property type="entry name" value="Imm7"/>
    <property type="match status" value="1"/>
</dbReference>
<evidence type="ECO:0000313" key="2">
    <source>
        <dbReference type="Proteomes" id="UP000579153"/>
    </source>
</evidence>
<dbReference type="AlphaFoldDB" id="A0A7W9LGY6"/>
<comment type="caution">
    <text evidence="1">The sequence shown here is derived from an EMBL/GenBank/DDBJ whole genome shotgun (WGS) entry which is preliminary data.</text>
</comment>
<evidence type="ECO:0008006" key="3">
    <source>
        <dbReference type="Google" id="ProtNLM"/>
    </source>
</evidence>
<name>A0A7W9LGY6_9ACTN</name>
<dbReference type="Proteomes" id="UP000579153">
    <property type="component" value="Unassembled WGS sequence"/>
</dbReference>
<sequence length="131" mass="14365">MTIREAAGLDDDPALLQRQVEKVRECLAELGDYGLVDLRWMNGVPFLHVGGNPNRRGTWGSAIIALFSRVGQIAPGSYGLLYVWDDESGPQSNEFRVFRLVRGEVTEHADVWLSPAIPTLEDPWGGDAGTG</sequence>
<gene>
    <name evidence="1" type="ORF">HD596_010158</name>
</gene>
<evidence type="ECO:0000313" key="1">
    <source>
        <dbReference type="EMBL" id="MBB5783402.1"/>
    </source>
</evidence>
<proteinExistence type="predicted"/>
<organism evidence="1 2">
    <name type="scientific">Nonomuraea jabiensis</name>
    <dbReference type="NCBI Taxonomy" id="882448"/>
    <lineage>
        <taxon>Bacteria</taxon>
        <taxon>Bacillati</taxon>
        <taxon>Actinomycetota</taxon>
        <taxon>Actinomycetes</taxon>
        <taxon>Streptosporangiales</taxon>
        <taxon>Streptosporangiaceae</taxon>
        <taxon>Nonomuraea</taxon>
    </lineage>
</organism>
<accession>A0A7W9LGY6</accession>
<dbReference type="InterPro" id="IPR028965">
    <property type="entry name" value="Imm7"/>
</dbReference>
<protein>
    <recommendedName>
        <fullName evidence="3">Immunity protein 7</fullName>
    </recommendedName>
</protein>
<keyword evidence="2" id="KW-1185">Reference proteome</keyword>
<reference evidence="1 2" key="1">
    <citation type="submission" date="2020-08" db="EMBL/GenBank/DDBJ databases">
        <title>Sequencing the genomes of 1000 actinobacteria strains.</title>
        <authorList>
            <person name="Klenk H.-P."/>
        </authorList>
    </citation>
    <scope>NUCLEOTIDE SEQUENCE [LARGE SCALE GENOMIC DNA]</scope>
    <source>
        <strain evidence="1 2">DSM 45507</strain>
    </source>
</reference>
<dbReference type="EMBL" id="JACHMB010000001">
    <property type="protein sequence ID" value="MBB5783402.1"/>
    <property type="molecule type" value="Genomic_DNA"/>
</dbReference>